<accession>A0A8J6DXG5</accession>
<name>A0A8J6DXG5_9EUKA</name>
<feature type="domain" description="Helicase ATP-binding" evidence="16">
    <location>
        <begin position="567"/>
        <end position="738"/>
    </location>
</feature>
<dbReference type="PROSITE" id="PS51194">
    <property type="entry name" value="HELICASE_CTER"/>
    <property type="match status" value="1"/>
</dbReference>
<proteinExistence type="inferred from homology"/>
<feature type="domain" description="Helicase C-terminal" evidence="17">
    <location>
        <begin position="1049"/>
        <end position="1203"/>
    </location>
</feature>
<comment type="catalytic activity">
    <reaction evidence="14">
        <text>ATP + H2O = ADP + phosphate + H(+)</text>
        <dbReference type="Rhea" id="RHEA:13065"/>
        <dbReference type="ChEBI" id="CHEBI:15377"/>
        <dbReference type="ChEBI" id="CHEBI:15378"/>
        <dbReference type="ChEBI" id="CHEBI:30616"/>
        <dbReference type="ChEBI" id="CHEBI:43474"/>
        <dbReference type="ChEBI" id="CHEBI:456216"/>
    </reaction>
</comment>
<dbReference type="InterPro" id="IPR001650">
    <property type="entry name" value="Helicase_C-like"/>
</dbReference>
<dbReference type="SUPFAM" id="SSF52540">
    <property type="entry name" value="P-loop containing nucleoside triphosphate hydrolases"/>
    <property type="match status" value="2"/>
</dbReference>
<evidence type="ECO:0000256" key="14">
    <source>
        <dbReference type="RuleBase" id="RU368001"/>
    </source>
</evidence>
<reference evidence="19" key="1">
    <citation type="submission" date="2021-05" db="EMBL/GenBank/DDBJ databases">
        <title>A free-living protist that lacks canonical eukaryotic 1 DNA replication and segregation systems.</title>
        <authorList>
            <person name="Salas-Leiva D.E."/>
            <person name="Tromer E.C."/>
            <person name="Curtis B.A."/>
            <person name="Jerlstrom-Hultqvist J."/>
            <person name="Kolisko M."/>
            <person name="Yi Z."/>
            <person name="Salas-Leiva J.S."/>
            <person name="Gallot-Lavallee L."/>
            <person name="Kops G.J.P.L."/>
            <person name="Archibald J.M."/>
            <person name="Simpson A.G.B."/>
            <person name="Roger A.J."/>
        </authorList>
    </citation>
    <scope>NUCLEOTIDE SEQUENCE</scope>
    <source>
        <strain evidence="19">BICM</strain>
    </source>
</reference>
<dbReference type="GO" id="GO:0016887">
    <property type="term" value="F:ATP hydrolysis activity"/>
    <property type="evidence" value="ECO:0007669"/>
    <property type="project" value="TreeGrafter"/>
</dbReference>
<keyword evidence="7 14" id="KW-0067">ATP-binding</keyword>
<keyword evidence="19" id="KW-0347">Helicase</keyword>
<dbReference type="PROSITE" id="PS51192">
    <property type="entry name" value="HELICASE_ATP_BIND_1"/>
    <property type="match status" value="1"/>
</dbReference>
<evidence type="ECO:0000313" key="19">
    <source>
        <dbReference type="EMBL" id="KAG9390099.1"/>
    </source>
</evidence>
<dbReference type="Gene3D" id="3.40.50.10810">
    <property type="entry name" value="Tandem AAA-ATPase domain"/>
    <property type="match status" value="1"/>
</dbReference>
<evidence type="ECO:0000256" key="9">
    <source>
        <dbReference type="ARBA" id="ARBA00023125"/>
    </source>
</evidence>
<dbReference type="OrthoDB" id="448448at2759"/>
<evidence type="ECO:0000256" key="11">
    <source>
        <dbReference type="ARBA" id="ARBA00023163"/>
    </source>
</evidence>
<dbReference type="InterPro" id="IPR050520">
    <property type="entry name" value="INO80/SWR1_helicase"/>
</dbReference>
<evidence type="ECO:0000256" key="3">
    <source>
        <dbReference type="ARBA" id="ARBA00019805"/>
    </source>
</evidence>
<dbReference type="GO" id="GO:0042393">
    <property type="term" value="F:histone binding"/>
    <property type="evidence" value="ECO:0007669"/>
    <property type="project" value="TreeGrafter"/>
</dbReference>
<dbReference type="GO" id="GO:0003677">
    <property type="term" value="F:DNA binding"/>
    <property type="evidence" value="ECO:0007669"/>
    <property type="project" value="UniProtKB-UniRule"/>
</dbReference>
<evidence type="ECO:0000256" key="5">
    <source>
        <dbReference type="ARBA" id="ARBA00022763"/>
    </source>
</evidence>
<keyword evidence="9 14" id="KW-0238">DNA-binding</keyword>
<dbReference type="InterPro" id="IPR020838">
    <property type="entry name" value="DBINO"/>
</dbReference>
<dbReference type="EC" id="3.6.4.-" evidence="14"/>
<gene>
    <name evidence="19" type="ORF">J8273_8136</name>
</gene>
<keyword evidence="8" id="KW-0805">Transcription regulation</keyword>
<dbReference type="PANTHER" id="PTHR45685:SF2">
    <property type="entry name" value="CHROMATIN-REMODELING ATPASE INO80"/>
    <property type="match status" value="1"/>
</dbReference>
<evidence type="ECO:0000256" key="4">
    <source>
        <dbReference type="ARBA" id="ARBA00022741"/>
    </source>
</evidence>
<keyword evidence="4" id="KW-0547">Nucleotide-binding</keyword>
<keyword evidence="13" id="KW-0539">Nucleus</keyword>
<evidence type="ECO:0000259" key="16">
    <source>
        <dbReference type="PROSITE" id="PS51192"/>
    </source>
</evidence>
<dbReference type="CDD" id="cd18793">
    <property type="entry name" value="SF2_C_SNF"/>
    <property type="match status" value="1"/>
</dbReference>
<dbReference type="GO" id="GO:0004386">
    <property type="term" value="F:helicase activity"/>
    <property type="evidence" value="ECO:0007669"/>
    <property type="project" value="UniProtKB-KW"/>
</dbReference>
<evidence type="ECO:0000259" key="18">
    <source>
        <dbReference type="PROSITE" id="PS51413"/>
    </source>
</evidence>
<comment type="subcellular location">
    <subcellularLocation>
        <location evidence="1 14">Nucleus</location>
    </subcellularLocation>
</comment>
<evidence type="ECO:0000256" key="2">
    <source>
        <dbReference type="ARBA" id="ARBA00007025"/>
    </source>
</evidence>
<feature type="domain" description="DBINO" evidence="18">
    <location>
        <begin position="364"/>
        <end position="489"/>
    </location>
</feature>
<dbReference type="GO" id="GO:0006338">
    <property type="term" value="P:chromatin remodeling"/>
    <property type="evidence" value="ECO:0007669"/>
    <property type="project" value="UniProtKB-UniRule"/>
</dbReference>
<dbReference type="InterPro" id="IPR027417">
    <property type="entry name" value="P-loop_NTPase"/>
</dbReference>
<organism evidence="19 20">
    <name type="scientific">Carpediemonas membranifera</name>
    <dbReference type="NCBI Taxonomy" id="201153"/>
    <lineage>
        <taxon>Eukaryota</taxon>
        <taxon>Metamonada</taxon>
        <taxon>Carpediemonas-like organisms</taxon>
        <taxon>Carpediemonas</taxon>
    </lineage>
</organism>
<comment type="similarity">
    <text evidence="2 14">Belongs to the SNF2/RAD54 helicase family.</text>
</comment>
<dbReference type="Pfam" id="PF00271">
    <property type="entry name" value="Helicase_C"/>
    <property type="match status" value="1"/>
</dbReference>
<evidence type="ECO:0000256" key="8">
    <source>
        <dbReference type="ARBA" id="ARBA00023015"/>
    </source>
</evidence>
<dbReference type="Proteomes" id="UP000717585">
    <property type="component" value="Unassembled WGS sequence"/>
</dbReference>
<comment type="caution">
    <text evidence="19">The sequence shown here is derived from an EMBL/GenBank/DDBJ whole genome shotgun (WGS) entry which is preliminary data.</text>
</comment>
<dbReference type="SMART" id="SM00490">
    <property type="entry name" value="HELICc"/>
    <property type="match status" value="1"/>
</dbReference>
<evidence type="ECO:0000256" key="1">
    <source>
        <dbReference type="ARBA" id="ARBA00004123"/>
    </source>
</evidence>
<comment type="subunit">
    <text evidence="14">Component of the INO80 chromatin-remodeling complex.</text>
</comment>
<dbReference type="FunFam" id="3.40.50.10810:FF:000051">
    <property type="entry name" value="Helicase SWR1"/>
    <property type="match status" value="1"/>
</dbReference>
<dbReference type="InterPro" id="IPR038718">
    <property type="entry name" value="SNF2-like_sf"/>
</dbReference>
<dbReference type="Gene3D" id="3.40.50.300">
    <property type="entry name" value="P-loop containing nucleotide triphosphate hydrolases"/>
    <property type="match status" value="1"/>
</dbReference>
<evidence type="ECO:0000259" key="17">
    <source>
        <dbReference type="PROSITE" id="PS51194"/>
    </source>
</evidence>
<dbReference type="InterPro" id="IPR000330">
    <property type="entry name" value="SNF2_N"/>
</dbReference>
<comment type="function">
    <text evidence="14">ATPase component of the INO80 complex which remodels chromatin by shifting nucleosomes and is involved in DNA repair.</text>
</comment>
<sequence length="1203" mass="135285">MNNPAPSMHAGAFETVDVRDFSAWIKRPTRSDNHMQRVQENTRVQAAIASNAFAPPSKLGKYSDWSTPNLSLPQQTLHRMMLAHLHETKRSNADNEQSIEDLAIDLKRQLVIFDDRARLPRLEFTVADGSATTYPDGRAGIKRPQKFPKTFMDSRTANTVPGASGTLLFNRPSVATMQRPSPEEDDNPASLLDSEMEFLAGTRLPLPGPSAPVDVEDIVAAMCPDAPGPDASFSQFVDADFLGLDPIGRPTPFTADPVAVLGTYEPVEIDGEVSIEASRSGLPPTVVMVFGVPRRVPASLHRLTVFDAEDIIACLGPVSEAAESVLAAIHALRQLCIYYTKVGAVKRRQKQSRRALERQRRAVHMRLIAQAARIVELRTVSAAQERGNALVLASEAAKEYKRRRKTEHPTISVLVSHTRLKRLARESAMFWKKFGKDLDTEAKAREKKEEEQRRKVEEEREKLRQKRKLAFLLSQTELYSHFMRGKSAPALLRDIDVDYDADEATFTAQAQSAAQASAHRAAASAMESINAFDRGIDLDVDTKSLTQPEMLAGTLKPYQLDGLRWLASLYDQGINGILADDMGLGKTFQSIAFLTHLVQRKGIWGPFLVITPNSTLHNWISEIGKFCPQLKARPYWGEKNDRTTIRKSWSVGALGNKDSPFHVVVTSYNFAVQDYKMLSPYSWQYMVLDEAQAIKSSSSQRWTTLLKYKCRNRLLLSGTPVQNNMQELWSLLHFCMPTLFDSSSEFDQWFSRDLEATAKKRYSMDPEMLQRLHQVLKPFMLRREKKDVEHELGKKTELTLRCPMTALQTRMTDRLQKTIGDSSKGSKGQEGILMNLVMQSRKVCNHPQLFGRRQPMPAFVFTMDDKNGVAGPNTSLSPSRRSPLVVNLPVVAHELYRQTELRQHWVRPPGLSVWAAMASSDVGRYALRHGGHTDVTLRGVGRGEFVQTTLPAVPAAWLVSEFVNDQTLVQPTVRQLHGDLAVMRHAATGMYLPAAVASPPRLVVSTCRQKTLLPLRMMYRRMPLALTPAVPLRWPNMGQLIAECGKMRLLDQLLRQRRDGKHRCLLYCQMTKMMDILEDYLAFRAYSFVRFDGSSSLEDRRDLVDDFQSNPDIFVFLLSTRAGGLGINLTAADTVIFYDSDWNPTVDSQAMDRCHRLGQTKQVTVYRLVTTGSVEEQVLDRAESKGVIQDLVMSGQRDETIKM</sequence>
<keyword evidence="15" id="KW-0175">Coiled coil</keyword>
<evidence type="ECO:0000256" key="6">
    <source>
        <dbReference type="ARBA" id="ARBA00022801"/>
    </source>
</evidence>
<keyword evidence="10" id="KW-0010">Activator</keyword>
<dbReference type="AlphaFoldDB" id="A0A8J6DXG5"/>
<keyword evidence="6 14" id="KW-0378">Hydrolase</keyword>
<evidence type="ECO:0000256" key="15">
    <source>
        <dbReference type="SAM" id="Coils"/>
    </source>
</evidence>
<dbReference type="InterPro" id="IPR014001">
    <property type="entry name" value="Helicase_ATP-bd"/>
</dbReference>
<dbReference type="PROSITE" id="PS51413">
    <property type="entry name" value="DBINO"/>
    <property type="match status" value="1"/>
</dbReference>
<keyword evidence="20" id="KW-1185">Reference proteome</keyword>
<evidence type="ECO:0000256" key="10">
    <source>
        <dbReference type="ARBA" id="ARBA00023159"/>
    </source>
</evidence>
<dbReference type="GO" id="GO:0006281">
    <property type="term" value="P:DNA repair"/>
    <property type="evidence" value="ECO:0007669"/>
    <property type="project" value="UniProtKB-UniRule"/>
</dbReference>
<keyword evidence="11" id="KW-0804">Transcription</keyword>
<dbReference type="GO" id="GO:0031011">
    <property type="term" value="C:Ino80 complex"/>
    <property type="evidence" value="ECO:0007669"/>
    <property type="project" value="UniProtKB-UniRule"/>
</dbReference>
<dbReference type="PANTHER" id="PTHR45685">
    <property type="entry name" value="HELICASE SRCAP-RELATED"/>
    <property type="match status" value="1"/>
</dbReference>
<evidence type="ECO:0000256" key="13">
    <source>
        <dbReference type="ARBA" id="ARBA00023242"/>
    </source>
</evidence>
<feature type="coiled-coil region" evidence="15">
    <location>
        <begin position="439"/>
        <end position="469"/>
    </location>
</feature>
<protein>
    <recommendedName>
        <fullName evidence="3 14">Chromatin-remodeling ATPase INO80</fullName>
        <ecNumber evidence="14">3.6.4.-</ecNumber>
    </recommendedName>
</protein>
<dbReference type="EMBL" id="JAHDYR010000066">
    <property type="protein sequence ID" value="KAG9390099.1"/>
    <property type="molecule type" value="Genomic_DNA"/>
</dbReference>
<dbReference type="Pfam" id="PF00176">
    <property type="entry name" value="SNF2-rel_dom"/>
    <property type="match status" value="1"/>
</dbReference>
<evidence type="ECO:0000313" key="20">
    <source>
        <dbReference type="Proteomes" id="UP000717585"/>
    </source>
</evidence>
<dbReference type="SMART" id="SM00487">
    <property type="entry name" value="DEXDc"/>
    <property type="match status" value="1"/>
</dbReference>
<dbReference type="Pfam" id="PF13892">
    <property type="entry name" value="DBINO"/>
    <property type="match status" value="1"/>
</dbReference>
<keyword evidence="5 14" id="KW-0227">DNA damage</keyword>
<keyword evidence="12 14" id="KW-0234">DNA repair</keyword>
<evidence type="ECO:0000256" key="12">
    <source>
        <dbReference type="ARBA" id="ARBA00023204"/>
    </source>
</evidence>
<evidence type="ECO:0000256" key="7">
    <source>
        <dbReference type="ARBA" id="ARBA00022840"/>
    </source>
</evidence>
<dbReference type="InterPro" id="IPR049730">
    <property type="entry name" value="SNF2/RAD54-like_C"/>
</dbReference>
<dbReference type="GO" id="GO:0005524">
    <property type="term" value="F:ATP binding"/>
    <property type="evidence" value="ECO:0007669"/>
    <property type="project" value="UniProtKB-UniRule"/>
</dbReference>
<comment type="domain">
    <text evidence="14">The DBINO region is involved in binding to DNA.</text>
</comment>